<dbReference type="Gramene" id="TuG1812G0300005490.01.T01">
    <property type="protein sequence ID" value="TuG1812G0300005490.01.T01"/>
    <property type="gene ID" value="TuG1812G0300005490.01"/>
</dbReference>
<evidence type="ECO:0000313" key="2">
    <source>
        <dbReference type="Proteomes" id="UP000015106"/>
    </source>
</evidence>
<proteinExistence type="predicted"/>
<reference evidence="1" key="3">
    <citation type="submission" date="2022-06" db="UniProtKB">
        <authorList>
            <consortium name="EnsemblPlants"/>
        </authorList>
    </citation>
    <scope>IDENTIFICATION</scope>
</reference>
<evidence type="ECO:0000313" key="1">
    <source>
        <dbReference type="EnsemblPlants" id="TuG1812G0300005490.01.T01"/>
    </source>
</evidence>
<sequence>MCCDGTCFVFDSDVAKRTIEPDRVSILQMWKIS</sequence>
<dbReference type="EnsemblPlants" id="TuG1812G0300005490.01.T01">
    <property type="protein sequence ID" value="TuG1812G0300005490.01.T01"/>
    <property type="gene ID" value="TuG1812G0300005490.01"/>
</dbReference>
<keyword evidence="2" id="KW-1185">Reference proteome</keyword>
<reference evidence="2" key="1">
    <citation type="journal article" date="2013" name="Nature">
        <title>Draft genome of the wheat A-genome progenitor Triticum urartu.</title>
        <authorList>
            <person name="Ling H.Q."/>
            <person name="Zhao S."/>
            <person name="Liu D."/>
            <person name="Wang J."/>
            <person name="Sun H."/>
            <person name="Zhang C."/>
            <person name="Fan H."/>
            <person name="Li D."/>
            <person name="Dong L."/>
            <person name="Tao Y."/>
            <person name="Gao C."/>
            <person name="Wu H."/>
            <person name="Li Y."/>
            <person name="Cui Y."/>
            <person name="Guo X."/>
            <person name="Zheng S."/>
            <person name="Wang B."/>
            <person name="Yu K."/>
            <person name="Liang Q."/>
            <person name="Yang W."/>
            <person name="Lou X."/>
            <person name="Chen J."/>
            <person name="Feng M."/>
            <person name="Jian J."/>
            <person name="Zhang X."/>
            <person name="Luo G."/>
            <person name="Jiang Y."/>
            <person name="Liu J."/>
            <person name="Wang Z."/>
            <person name="Sha Y."/>
            <person name="Zhang B."/>
            <person name="Wu H."/>
            <person name="Tang D."/>
            <person name="Shen Q."/>
            <person name="Xue P."/>
            <person name="Zou S."/>
            <person name="Wang X."/>
            <person name="Liu X."/>
            <person name="Wang F."/>
            <person name="Yang Y."/>
            <person name="An X."/>
            <person name="Dong Z."/>
            <person name="Zhang K."/>
            <person name="Zhang X."/>
            <person name="Luo M.C."/>
            <person name="Dvorak J."/>
            <person name="Tong Y."/>
            <person name="Wang J."/>
            <person name="Yang H."/>
            <person name="Li Z."/>
            <person name="Wang D."/>
            <person name="Zhang A."/>
            <person name="Wang J."/>
        </authorList>
    </citation>
    <scope>NUCLEOTIDE SEQUENCE</scope>
    <source>
        <strain evidence="2">cv. G1812</strain>
    </source>
</reference>
<name>A0A8R7PZ58_TRIUA</name>
<dbReference type="Proteomes" id="UP000015106">
    <property type="component" value="Chromosome 3"/>
</dbReference>
<organism evidence="1 2">
    <name type="scientific">Triticum urartu</name>
    <name type="common">Red wild einkorn</name>
    <name type="synonym">Crithodium urartu</name>
    <dbReference type="NCBI Taxonomy" id="4572"/>
    <lineage>
        <taxon>Eukaryota</taxon>
        <taxon>Viridiplantae</taxon>
        <taxon>Streptophyta</taxon>
        <taxon>Embryophyta</taxon>
        <taxon>Tracheophyta</taxon>
        <taxon>Spermatophyta</taxon>
        <taxon>Magnoliopsida</taxon>
        <taxon>Liliopsida</taxon>
        <taxon>Poales</taxon>
        <taxon>Poaceae</taxon>
        <taxon>BOP clade</taxon>
        <taxon>Pooideae</taxon>
        <taxon>Triticodae</taxon>
        <taxon>Triticeae</taxon>
        <taxon>Triticinae</taxon>
        <taxon>Triticum</taxon>
    </lineage>
</organism>
<dbReference type="AlphaFoldDB" id="A0A8R7PZ58"/>
<protein>
    <submittedName>
        <fullName evidence="1">Uncharacterized protein</fullName>
    </submittedName>
</protein>
<reference evidence="1" key="2">
    <citation type="submission" date="2018-03" db="EMBL/GenBank/DDBJ databases">
        <title>The Triticum urartu genome reveals the dynamic nature of wheat genome evolution.</title>
        <authorList>
            <person name="Ling H."/>
            <person name="Ma B."/>
            <person name="Shi X."/>
            <person name="Liu H."/>
            <person name="Dong L."/>
            <person name="Sun H."/>
            <person name="Cao Y."/>
            <person name="Gao Q."/>
            <person name="Zheng S."/>
            <person name="Li Y."/>
            <person name="Yu Y."/>
            <person name="Du H."/>
            <person name="Qi M."/>
            <person name="Li Y."/>
            <person name="Yu H."/>
            <person name="Cui Y."/>
            <person name="Wang N."/>
            <person name="Chen C."/>
            <person name="Wu H."/>
            <person name="Zhao Y."/>
            <person name="Zhang J."/>
            <person name="Li Y."/>
            <person name="Zhou W."/>
            <person name="Zhang B."/>
            <person name="Hu W."/>
            <person name="Eijk M."/>
            <person name="Tang J."/>
            <person name="Witsenboer H."/>
            <person name="Zhao S."/>
            <person name="Li Z."/>
            <person name="Zhang A."/>
            <person name="Wang D."/>
            <person name="Liang C."/>
        </authorList>
    </citation>
    <scope>NUCLEOTIDE SEQUENCE [LARGE SCALE GENOMIC DNA]</scope>
    <source>
        <strain evidence="1">cv. G1812</strain>
    </source>
</reference>
<accession>A0A8R7PZ58</accession>